<protein>
    <submittedName>
        <fullName evidence="2">Uncharacterized protein LOC142162316</fullName>
    </submittedName>
</protein>
<reference evidence="2" key="2">
    <citation type="submission" date="2025-08" db="UniProtKB">
        <authorList>
            <consortium name="RefSeq"/>
        </authorList>
    </citation>
    <scope>IDENTIFICATION</scope>
    <source>
        <tissue evidence="2">Leaf</tissue>
    </source>
</reference>
<organism evidence="1 2">
    <name type="scientific">Nicotiana tabacum</name>
    <name type="common">Common tobacco</name>
    <dbReference type="NCBI Taxonomy" id="4097"/>
    <lineage>
        <taxon>Eukaryota</taxon>
        <taxon>Viridiplantae</taxon>
        <taxon>Streptophyta</taxon>
        <taxon>Embryophyta</taxon>
        <taxon>Tracheophyta</taxon>
        <taxon>Spermatophyta</taxon>
        <taxon>Magnoliopsida</taxon>
        <taxon>eudicotyledons</taxon>
        <taxon>Gunneridae</taxon>
        <taxon>Pentapetalae</taxon>
        <taxon>asterids</taxon>
        <taxon>lamiids</taxon>
        <taxon>Solanales</taxon>
        <taxon>Solanaceae</taxon>
        <taxon>Nicotianoideae</taxon>
        <taxon>Nicotianeae</taxon>
        <taxon>Nicotiana</taxon>
    </lineage>
</organism>
<sequence>MVVLSAVDKWRHYLQGGHFIIRTDHHSLKYLLEQRVTTVLQQKGLTKLLGLDYEVQYKKGAENRVADVLSMRGEKDSSLFALSSTKPTWMSEVEQSFEHDPATHKLITELITSTNSSPIYTLLQGILRYDQKIYIGKGTDLRAKIFEALHQSPLGGHSGQQGYLQKDEDDFLLA</sequence>
<accession>A0AC58RPU1</accession>
<reference evidence="1" key="1">
    <citation type="journal article" date="2014" name="Nat. Commun.">
        <title>The tobacco genome sequence and its comparison with those of tomato and potato.</title>
        <authorList>
            <person name="Sierro N."/>
            <person name="Battey J.N."/>
            <person name="Ouadi S."/>
            <person name="Bakaher N."/>
            <person name="Bovet L."/>
            <person name="Willig A."/>
            <person name="Goepfert S."/>
            <person name="Peitsch M.C."/>
            <person name="Ivanov N.V."/>
        </authorList>
    </citation>
    <scope>NUCLEOTIDE SEQUENCE [LARGE SCALE GENOMIC DNA]</scope>
</reference>
<name>A0AC58RPU1_TOBAC</name>
<dbReference type="RefSeq" id="XP_075074758.1">
    <property type="nucleotide sequence ID" value="XM_075218657.1"/>
</dbReference>
<keyword evidence="1" id="KW-1185">Reference proteome</keyword>
<proteinExistence type="predicted"/>
<evidence type="ECO:0000313" key="1">
    <source>
        <dbReference type="Proteomes" id="UP000790787"/>
    </source>
</evidence>
<evidence type="ECO:0000313" key="2">
    <source>
        <dbReference type="RefSeq" id="XP_075074758.1"/>
    </source>
</evidence>
<dbReference type="Proteomes" id="UP000790787">
    <property type="component" value="Chromosome 7"/>
</dbReference>
<gene>
    <name evidence="2" type="primary">LOC142162316</name>
</gene>